<feature type="compositionally biased region" description="Basic residues" evidence="1">
    <location>
        <begin position="415"/>
        <end position="431"/>
    </location>
</feature>
<name>A0A8H5BKK6_9AGAR</name>
<dbReference type="Proteomes" id="UP000567179">
    <property type="component" value="Unassembled WGS sequence"/>
</dbReference>
<feature type="compositionally biased region" description="Basic and acidic residues" evidence="1">
    <location>
        <begin position="539"/>
        <end position="554"/>
    </location>
</feature>
<feature type="region of interest" description="Disordered" evidence="1">
    <location>
        <begin position="390"/>
        <end position="440"/>
    </location>
</feature>
<evidence type="ECO:0000313" key="3">
    <source>
        <dbReference type="Proteomes" id="UP000567179"/>
    </source>
</evidence>
<evidence type="ECO:0000313" key="2">
    <source>
        <dbReference type="EMBL" id="KAF5324992.1"/>
    </source>
</evidence>
<gene>
    <name evidence="2" type="ORF">D9619_009559</name>
</gene>
<reference evidence="2 3" key="1">
    <citation type="journal article" date="2020" name="ISME J.">
        <title>Uncovering the hidden diversity of litter-decomposition mechanisms in mushroom-forming fungi.</title>
        <authorList>
            <person name="Floudas D."/>
            <person name="Bentzer J."/>
            <person name="Ahren D."/>
            <person name="Johansson T."/>
            <person name="Persson P."/>
            <person name="Tunlid A."/>
        </authorList>
    </citation>
    <scope>NUCLEOTIDE SEQUENCE [LARGE SCALE GENOMIC DNA]</scope>
    <source>
        <strain evidence="2 3">CBS 101986</strain>
    </source>
</reference>
<feature type="compositionally biased region" description="Low complexity" evidence="1">
    <location>
        <begin position="561"/>
        <end position="571"/>
    </location>
</feature>
<organism evidence="2 3">
    <name type="scientific">Psilocybe cf. subviscida</name>
    <dbReference type="NCBI Taxonomy" id="2480587"/>
    <lineage>
        <taxon>Eukaryota</taxon>
        <taxon>Fungi</taxon>
        <taxon>Dikarya</taxon>
        <taxon>Basidiomycota</taxon>
        <taxon>Agaricomycotina</taxon>
        <taxon>Agaricomycetes</taxon>
        <taxon>Agaricomycetidae</taxon>
        <taxon>Agaricales</taxon>
        <taxon>Agaricineae</taxon>
        <taxon>Strophariaceae</taxon>
        <taxon>Psilocybe</taxon>
    </lineage>
</organism>
<keyword evidence="3" id="KW-1185">Reference proteome</keyword>
<comment type="caution">
    <text evidence="2">The sequence shown here is derived from an EMBL/GenBank/DDBJ whole genome shotgun (WGS) entry which is preliminary data.</text>
</comment>
<proteinExistence type="predicted"/>
<dbReference type="OrthoDB" id="2886395at2759"/>
<feature type="region of interest" description="Disordered" evidence="1">
    <location>
        <begin position="587"/>
        <end position="620"/>
    </location>
</feature>
<sequence length="661" mass="73722">MAKRTSLSKRKRVDTNGGEAEQPIFERQSSQDWKEDKEFYLRDGDVTVLADRTRFKLSRFVLRRGSPLMEKLLESPEVVEMTLTETTEDVRALSWATHSLPTKASKSRLISALYICHKLQFFPHAQWAKRVLFKSTRPLLSGSIFCDASELDIAKLLMALSPCALPECPVCKTKNSPGYVRAVWGVWLLRLQTDASVSLRRAIDCAQTLGLRSFLGHLYYTQLVVANAWVVVQRETSETAAFEDLALNLTAEQTSALYRGHWSLSRFWDSVRWPPEVDTPDQASHDWECCLAWEEMWFDGIHGDGESPYQWNPVGALLRLSQTEIPTENDEFSADDDEIARCGCFFREEACRVRQQLLETLADHFMGPCTSTEAQAPPDLGQINVIVTPTAPASVRDERPTRHKPARATASPKVRNVKPKQPQKTKSKKQKKLEAKAAKKVATTKAARTKVAKTKVAKTKVAKAKVAKTKVAKTKVAKTKVATKKAANKVTKNVTNADVTTAILLRGWELQHPSGSAVNDTVALSDQTEHTPTVNVPECSRDEPLTLARDDADRQPSVTRDASATADASSALELNEHISTRVYEPIVIEDTPPPPPPPLDRTTSPNYWGESEGEQPSQNSYLYYREGAEPAKIPKAMFGQHGKPIRNHVDIGEEDAEVIWG</sequence>
<evidence type="ECO:0000256" key="1">
    <source>
        <dbReference type="SAM" id="MobiDB-lite"/>
    </source>
</evidence>
<evidence type="ECO:0008006" key="4">
    <source>
        <dbReference type="Google" id="ProtNLM"/>
    </source>
</evidence>
<feature type="region of interest" description="Disordered" evidence="1">
    <location>
        <begin position="1"/>
        <end position="29"/>
    </location>
</feature>
<feature type="region of interest" description="Disordered" evidence="1">
    <location>
        <begin position="527"/>
        <end position="575"/>
    </location>
</feature>
<protein>
    <recommendedName>
        <fullName evidence="4">BTB domain-containing protein</fullName>
    </recommendedName>
</protein>
<dbReference type="EMBL" id="JAACJJ010000015">
    <property type="protein sequence ID" value="KAF5324992.1"/>
    <property type="molecule type" value="Genomic_DNA"/>
</dbReference>
<feature type="compositionally biased region" description="Basic residues" evidence="1">
    <location>
        <begin position="1"/>
        <end position="12"/>
    </location>
</feature>
<accession>A0A8H5BKK6</accession>
<dbReference type="AlphaFoldDB" id="A0A8H5BKK6"/>